<dbReference type="HOGENOM" id="CLU_847956_0_0_1"/>
<name>R7V0N5_CAPTE</name>
<reference evidence="1 3" key="2">
    <citation type="journal article" date="2013" name="Nature">
        <title>Insights into bilaterian evolution from three spiralian genomes.</title>
        <authorList>
            <person name="Simakov O."/>
            <person name="Marletaz F."/>
            <person name="Cho S.J."/>
            <person name="Edsinger-Gonzales E."/>
            <person name="Havlak P."/>
            <person name="Hellsten U."/>
            <person name="Kuo D.H."/>
            <person name="Larsson T."/>
            <person name="Lv J."/>
            <person name="Arendt D."/>
            <person name="Savage R."/>
            <person name="Osoegawa K."/>
            <person name="de Jong P."/>
            <person name="Grimwood J."/>
            <person name="Chapman J.A."/>
            <person name="Shapiro H."/>
            <person name="Aerts A."/>
            <person name="Otillar R.P."/>
            <person name="Terry A.Y."/>
            <person name="Boore J.L."/>
            <person name="Grigoriev I.V."/>
            <person name="Lindberg D.R."/>
            <person name="Seaver E.C."/>
            <person name="Weisblat D.A."/>
            <person name="Putnam N.H."/>
            <person name="Rokhsar D.S."/>
        </authorList>
    </citation>
    <scope>NUCLEOTIDE SEQUENCE</scope>
    <source>
        <strain evidence="1 3">I ESC-2004</strain>
    </source>
</reference>
<dbReference type="EMBL" id="AMQN01019610">
    <property type="status" value="NOT_ANNOTATED_CDS"/>
    <property type="molecule type" value="Genomic_DNA"/>
</dbReference>
<dbReference type="AlphaFoldDB" id="R7V0N5"/>
<evidence type="ECO:0000313" key="3">
    <source>
        <dbReference type="Proteomes" id="UP000014760"/>
    </source>
</evidence>
<dbReference type="EnsemblMetazoa" id="CapteT202616">
    <property type="protein sequence ID" value="CapteP202616"/>
    <property type="gene ID" value="CapteG202616"/>
</dbReference>
<protein>
    <submittedName>
        <fullName evidence="1 2">Uncharacterized protein</fullName>
    </submittedName>
</protein>
<reference evidence="3" key="1">
    <citation type="submission" date="2012-12" db="EMBL/GenBank/DDBJ databases">
        <authorList>
            <person name="Hellsten U."/>
            <person name="Grimwood J."/>
            <person name="Chapman J.A."/>
            <person name="Shapiro H."/>
            <person name="Aerts A."/>
            <person name="Otillar R.P."/>
            <person name="Terry A.Y."/>
            <person name="Boore J.L."/>
            <person name="Simakov O."/>
            <person name="Marletaz F."/>
            <person name="Cho S.-J."/>
            <person name="Edsinger-Gonzales E."/>
            <person name="Havlak P."/>
            <person name="Kuo D.-H."/>
            <person name="Larsson T."/>
            <person name="Lv J."/>
            <person name="Arendt D."/>
            <person name="Savage R."/>
            <person name="Osoegawa K."/>
            <person name="de Jong P."/>
            <person name="Lindberg D.R."/>
            <person name="Seaver E.C."/>
            <person name="Weisblat D.A."/>
            <person name="Putnam N.H."/>
            <person name="Grigoriev I.V."/>
            <person name="Rokhsar D.S."/>
        </authorList>
    </citation>
    <scope>NUCLEOTIDE SEQUENCE</scope>
    <source>
        <strain evidence="3">I ESC-2004</strain>
    </source>
</reference>
<evidence type="ECO:0000313" key="2">
    <source>
        <dbReference type="EnsemblMetazoa" id="CapteP202616"/>
    </source>
</evidence>
<reference evidence="2" key="3">
    <citation type="submission" date="2015-06" db="UniProtKB">
        <authorList>
            <consortium name="EnsemblMetazoa"/>
        </authorList>
    </citation>
    <scope>IDENTIFICATION</scope>
</reference>
<accession>R7V0N5</accession>
<evidence type="ECO:0000313" key="1">
    <source>
        <dbReference type="EMBL" id="ELU12403.1"/>
    </source>
</evidence>
<keyword evidence="3" id="KW-1185">Reference proteome</keyword>
<dbReference type="EMBL" id="AMQN01019611">
    <property type="status" value="NOT_ANNOTATED_CDS"/>
    <property type="molecule type" value="Genomic_DNA"/>
</dbReference>
<dbReference type="EMBL" id="KB296002">
    <property type="protein sequence ID" value="ELU12403.1"/>
    <property type="molecule type" value="Genomic_DNA"/>
</dbReference>
<gene>
    <name evidence="1" type="ORF">CAPTEDRAFT_202616</name>
</gene>
<organism evidence="1">
    <name type="scientific">Capitella teleta</name>
    <name type="common">Polychaete worm</name>
    <dbReference type="NCBI Taxonomy" id="283909"/>
    <lineage>
        <taxon>Eukaryota</taxon>
        <taxon>Metazoa</taxon>
        <taxon>Spiralia</taxon>
        <taxon>Lophotrochozoa</taxon>
        <taxon>Annelida</taxon>
        <taxon>Polychaeta</taxon>
        <taxon>Sedentaria</taxon>
        <taxon>Scolecida</taxon>
        <taxon>Capitellidae</taxon>
        <taxon>Capitella</taxon>
    </lineage>
</organism>
<sequence>MHMIEREASWIFQVILQGNFFQCSVRRFLSVLRGGAFTTYMYVADQGASSLMPKAKAKTPSKKQRASTRSSRANAVVNVTAVTSDATDAPTPSTSTAEFDRVVYVVTDKLIDRLSQRISQLAPPTPPAASTCLACARSPDAAFNLPRFQPPFNVTHAVLGPRRWRTQPFHTCLRSGFRNDRGPPSNPRQTSVNPQTTRIRLRVSHIRVYKMGRDLHPRVLNQTLASVYLAIAYTQTRIPARNALVRTGPPMQSRCAVLLQQGSCPFRAPQNVPQPQPGSGKHMLIKWRLKLEPGRLKLGKFACWAKDKRSLDMSTFIIASSMLILLGE</sequence>
<proteinExistence type="predicted"/>
<dbReference type="Proteomes" id="UP000014760">
    <property type="component" value="Unassembled WGS sequence"/>
</dbReference>